<dbReference type="InterPro" id="IPR050855">
    <property type="entry name" value="NDM-1-like"/>
</dbReference>
<accession>A0A1M5FYX6</accession>
<keyword evidence="5" id="KW-1185">Reference proteome</keyword>
<dbReference type="OrthoDB" id="9769598at2"/>
<feature type="signal peptide" evidence="2">
    <location>
        <begin position="1"/>
        <end position="26"/>
    </location>
</feature>
<comment type="similarity">
    <text evidence="1">Belongs to the metallo-beta-lactamase superfamily. Class-B beta-lactamase family.</text>
</comment>
<dbReference type="RefSeq" id="WP_072837107.1">
    <property type="nucleotide sequence ID" value="NZ_FQUU01000025.1"/>
</dbReference>
<dbReference type="EMBL" id="FQUU01000025">
    <property type="protein sequence ID" value="SHF96649.1"/>
    <property type="molecule type" value="Genomic_DNA"/>
</dbReference>
<dbReference type="Proteomes" id="UP000184048">
    <property type="component" value="Unassembled WGS sequence"/>
</dbReference>
<protein>
    <submittedName>
        <fullName evidence="4">Glyoxylase, beta-lactamase superfamily II</fullName>
    </submittedName>
</protein>
<dbReference type="Gene3D" id="3.60.15.10">
    <property type="entry name" value="Ribonuclease Z/Hydroxyacylglutathione hydrolase-like"/>
    <property type="match status" value="1"/>
</dbReference>
<dbReference type="CDD" id="cd16282">
    <property type="entry name" value="metallo-hydrolase-like_MBL-fold"/>
    <property type="match status" value="1"/>
</dbReference>
<dbReference type="PANTHER" id="PTHR42951">
    <property type="entry name" value="METALLO-BETA-LACTAMASE DOMAIN-CONTAINING"/>
    <property type="match status" value="1"/>
</dbReference>
<reference evidence="4 5" key="1">
    <citation type="submission" date="2016-11" db="EMBL/GenBank/DDBJ databases">
        <authorList>
            <person name="Jaros S."/>
            <person name="Januszkiewicz K."/>
            <person name="Wedrychowicz H."/>
        </authorList>
    </citation>
    <scope>NUCLEOTIDE SEQUENCE [LARGE SCALE GENOMIC DNA]</scope>
    <source>
        <strain evidence="4 5">DSM 18119</strain>
    </source>
</reference>
<dbReference type="InterPro" id="IPR036866">
    <property type="entry name" value="RibonucZ/Hydroxyglut_hydro"/>
</dbReference>
<dbReference type="SMART" id="SM00849">
    <property type="entry name" value="Lactamase_B"/>
    <property type="match status" value="1"/>
</dbReference>
<dbReference type="STRING" id="1121884.SAMN02745131_04000"/>
<dbReference type="Pfam" id="PF00753">
    <property type="entry name" value="Lactamase_B"/>
    <property type="match status" value="1"/>
</dbReference>
<dbReference type="GO" id="GO:0017001">
    <property type="term" value="P:antibiotic catabolic process"/>
    <property type="evidence" value="ECO:0007669"/>
    <property type="project" value="UniProtKB-ARBA"/>
</dbReference>
<sequence length="300" mass="33694">MHRRHFLHQTTLLASASLLFQQKAMASILQTGDFQVKMLRNNVGIFTERGGTIGFLLSKNGTIVIDAQFPDTSRHLIDELKKQQHANFLYLLNTHHHGDHTAGNITYKGLVEHVVAQENSQANQKRVAESNNTMDKQLLPDMTFKEDWKLKLDDEKIKAEYFGPGHTNGDAVYHIENANIIHAGDLMFNKRHPFVDRSAGANIGNWIKDLDGILKMAGKDTIIIFGHSLNPGEETGTIEDVKKFQDYLGKVLSFAEAEIKKGVSKEEFIKNTSIPGVTEWTGQGIDRPLTAAYEELTEKK</sequence>
<dbReference type="InterPro" id="IPR001279">
    <property type="entry name" value="Metallo-B-lactamas"/>
</dbReference>
<organism evidence="4 5">
    <name type="scientific">Flavisolibacter ginsengisoli DSM 18119</name>
    <dbReference type="NCBI Taxonomy" id="1121884"/>
    <lineage>
        <taxon>Bacteria</taxon>
        <taxon>Pseudomonadati</taxon>
        <taxon>Bacteroidota</taxon>
        <taxon>Chitinophagia</taxon>
        <taxon>Chitinophagales</taxon>
        <taxon>Chitinophagaceae</taxon>
        <taxon>Flavisolibacter</taxon>
    </lineage>
</organism>
<name>A0A1M5FYX6_9BACT</name>
<gene>
    <name evidence="4" type="ORF">SAMN02745131_04000</name>
</gene>
<proteinExistence type="inferred from homology"/>
<dbReference type="PANTHER" id="PTHR42951:SF4">
    <property type="entry name" value="ACYL-COENZYME A THIOESTERASE MBLAC2"/>
    <property type="match status" value="1"/>
</dbReference>
<feature type="chain" id="PRO_5012431842" evidence="2">
    <location>
        <begin position="27"/>
        <end position="300"/>
    </location>
</feature>
<evidence type="ECO:0000256" key="1">
    <source>
        <dbReference type="ARBA" id="ARBA00005250"/>
    </source>
</evidence>
<dbReference type="AlphaFoldDB" id="A0A1M5FYX6"/>
<evidence type="ECO:0000313" key="4">
    <source>
        <dbReference type="EMBL" id="SHF96649.1"/>
    </source>
</evidence>
<keyword evidence="2" id="KW-0732">Signal</keyword>
<feature type="domain" description="Metallo-beta-lactamase" evidence="3">
    <location>
        <begin position="50"/>
        <end position="227"/>
    </location>
</feature>
<evidence type="ECO:0000313" key="5">
    <source>
        <dbReference type="Proteomes" id="UP000184048"/>
    </source>
</evidence>
<evidence type="ECO:0000259" key="3">
    <source>
        <dbReference type="SMART" id="SM00849"/>
    </source>
</evidence>
<dbReference type="SUPFAM" id="SSF56281">
    <property type="entry name" value="Metallo-hydrolase/oxidoreductase"/>
    <property type="match status" value="1"/>
</dbReference>
<evidence type="ECO:0000256" key="2">
    <source>
        <dbReference type="SAM" id="SignalP"/>
    </source>
</evidence>